<keyword evidence="1" id="KW-0472">Membrane</keyword>
<keyword evidence="3" id="KW-1185">Reference proteome</keyword>
<evidence type="ECO:0000256" key="1">
    <source>
        <dbReference type="SAM" id="Phobius"/>
    </source>
</evidence>
<keyword evidence="1" id="KW-0812">Transmembrane</keyword>
<accession>A0AAW1Y1D0</accession>
<dbReference type="EMBL" id="JBEDUW010000002">
    <property type="protein sequence ID" value="KAK9941657.1"/>
    <property type="molecule type" value="Genomic_DNA"/>
</dbReference>
<evidence type="ECO:0000313" key="2">
    <source>
        <dbReference type="EMBL" id="KAK9941657.1"/>
    </source>
</evidence>
<protein>
    <recommendedName>
        <fullName evidence="4">Nucleoporin NUP188 homolog</fullName>
    </recommendedName>
</protein>
<organism evidence="2 3">
    <name type="scientific">Rubus argutus</name>
    <name type="common">Southern blackberry</name>
    <dbReference type="NCBI Taxonomy" id="59490"/>
    <lineage>
        <taxon>Eukaryota</taxon>
        <taxon>Viridiplantae</taxon>
        <taxon>Streptophyta</taxon>
        <taxon>Embryophyta</taxon>
        <taxon>Tracheophyta</taxon>
        <taxon>Spermatophyta</taxon>
        <taxon>Magnoliopsida</taxon>
        <taxon>eudicotyledons</taxon>
        <taxon>Gunneridae</taxon>
        <taxon>Pentapetalae</taxon>
        <taxon>rosids</taxon>
        <taxon>fabids</taxon>
        <taxon>Rosales</taxon>
        <taxon>Rosaceae</taxon>
        <taxon>Rosoideae</taxon>
        <taxon>Rosoideae incertae sedis</taxon>
        <taxon>Rubus</taxon>
    </lineage>
</organism>
<dbReference type="GO" id="GO:0044611">
    <property type="term" value="C:nuclear pore inner ring"/>
    <property type="evidence" value="ECO:0007669"/>
    <property type="project" value="TreeGrafter"/>
</dbReference>
<comment type="caution">
    <text evidence="2">The sequence shown here is derived from an EMBL/GenBank/DDBJ whole genome shotgun (WGS) entry which is preliminary data.</text>
</comment>
<evidence type="ECO:0000313" key="3">
    <source>
        <dbReference type="Proteomes" id="UP001457282"/>
    </source>
</evidence>
<dbReference type="GO" id="GO:0006405">
    <property type="term" value="P:RNA export from nucleus"/>
    <property type="evidence" value="ECO:0007669"/>
    <property type="project" value="TreeGrafter"/>
</dbReference>
<name>A0AAW1Y1D0_RUBAR</name>
<dbReference type="GO" id="GO:0006606">
    <property type="term" value="P:protein import into nucleus"/>
    <property type="evidence" value="ECO:0007669"/>
    <property type="project" value="TreeGrafter"/>
</dbReference>
<sequence>MANPVTVDGSLWWDPFSLLLTELENASLSSDLPPNLLKKLKDNHAWFVDTVFLFKPPNEKSKAALNSKLVKIGSHQLDIKPELKDKALTISSYFCLDEVQSYILVERSLKDNNVAIESIVHEYVHAVLIQYYIERQCLLKCTRSILMLALSLGSVSGEGIAIKEEALKLISDGSERKLISVMQDLLSSNHPEQMDVDLFSLWAEETLIEDNLVLDILFLAYYESLCTCNGETWKALCLLYKGILSGSFNFEKLAISTEALRSSYQAKVQLLLILIETLDLESLLQMVHDEIPFRHGASAFTLADVQEIEAIISTFNAFETKEAGPLILAWAVFLCLSSSLPGKEENNILMEFDHVGYVRQAFEASSLTYFVEILESDVLKESDGPVAGYRSVLRTLISAFIASYEINLQMEDGTHMLILEILCKIYQGEESLCIQFWDRGSFIDGPIRCLLCNLESEFPFRTVELVRLLSSLCEGTWPAECVYNFLDKSVGISSLFEIANNSFRGGISQTVETHLPLHVSGFEGLVIPSKTRGHILRLVGENIALVRWEFKQSGVLVLLIRLAQELYFKRNEEVLLILDLLSRMVTFSMAVCFALMDIGSSLHFQSTGMSGQSNMWVAEMICTLVRRLSPTPSGAVLMSVAINILAKMLKCSPSHVAEVALKANMFDFEIGDSGSSSGSWLLSGKLAKMLLIDCEHNDSDCALTISVLDFTLQLMETGVKNDAVLALIVFSLQYVLVNHEYWKYKLKHTRWRVTLKVLEVLKKCITSISCSGKLDEVILDRIFCDSSIHNTLFQIVCTTPQALERLCFSRLIELTEIESLQLAICSVLDVLFIMLSKFSKDTFSSLPIFHQAVFSSATKPIPVVAALVSWISFFRNPRIQVGAARVLSVFLMIADIIQPFLFGSSFGLDDIQIGVLRHGVSCILLEQSVLNEDLFVAVVNLLTSAARYQPAFLVALLSTKVNKDVQPSNAGDVKLPTNEVLLRSSESEKASVVDAVLHHVRRSNDLVNSNPRILLNVLDFLRALWQDAAQYSDILECVKGSENFWKNLSSSIPVISSVEAPPHENLTETEAQDLAYRYQCQSAILEIMAHEVFLQKQLLHAESLAKQVDSQDKKQNTVRTEKSKGENLKDILSAWCRSSVWGNLIKALTYCEYDTNLYLQAKVAASLVTAHVMVKLALGDTGSFSVSLVEKSHILSNKLRSHPAFSELLAQYSQHGYSAEKEPNYLILSDLYYHLQGELEGRKIGAGPFKELSQFLIESNVFQTYQHKYDDNLFVTGKDSYLFDLKRVRADLGLDLWDYSKWKESKAIADTLLHHMKDVNSMVFLTSSKLSALRAVRSVLTVYLDDSLEAKSTAREISDQLVFSCTDHICQNFLDTVESLAPELGASEDIFHFLAAQAELLLYLMISAHKSLAPSVCVLVLKTSAAGLKVLSDFRPLVTAVSSTVKLLLMLLLSAVKFSCQNSNLVGEVSVEDMAKISNVSLGLLPILCNRIASTEDCTLSLTTMDLILRNFLTPNTWFPIIQNHLQLQHVILKLQDKKSLESVPIIMKFFLTLARVRQGAEMLINHGFLSSLRFLFAEYLDERSSSVTISNSLSNSSDIMEKPKQIWGLGSAVITAMVQSLGDSSACSDVVENVIPYFFSEKAYMISYYLSAPDFPSDDHDKKRPRAQQRQTSLTDLKETEHTLMLMCVLAKHWNSWVKAMKELDSQLREKSIHLLAFISRGTQRLGESSSLSAPLLCPPTLKEEFDGCKKPSFVKSRSGWFALSPLSCVSKPKVSAASITSTALTIKTQATANGDHISQSNFSDTIAVQIYKITFLLLKFLCLQAECSARRAEEVGFVDLDHFPELPMPEILHGLQDQSIAIVTELCETNKLKENRIEVQSICCLLLQIMEMALYLELCVLQICGIRPVLGRVEDFSKEVKLLMKATETHAFLKPSLKSLKQILSVVYPGLLQADDFL</sequence>
<reference evidence="2 3" key="1">
    <citation type="journal article" date="2023" name="G3 (Bethesda)">
        <title>A chromosome-length genome assembly and annotation of blackberry (Rubus argutus, cv. 'Hillquist').</title>
        <authorList>
            <person name="Bruna T."/>
            <person name="Aryal R."/>
            <person name="Dudchenko O."/>
            <person name="Sargent D.J."/>
            <person name="Mead D."/>
            <person name="Buti M."/>
            <person name="Cavallini A."/>
            <person name="Hytonen T."/>
            <person name="Andres J."/>
            <person name="Pham M."/>
            <person name="Weisz D."/>
            <person name="Mascagni F."/>
            <person name="Usai G."/>
            <person name="Natali L."/>
            <person name="Bassil N."/>
            <person name="Fernandez G.E."/>
            <person name="Lomsadze A."/>
            <person name="Armour M."/>
            <person name="Olukolu B."/>
            <person name="Poorten T."/>
            <person name="Britton C."/>
            <person name="Davik J."/>
            <person name="Ashrafi H."/>
            <person name="Aiden E.L."/>
            <person name="Borodovsky M."/>
            <person name="Worthington M."/>
        </authorList>
    </citation>
    <scope>NUCLEOTIDE SEQUENCE [LARGE SCALE GENOMIC DNA]</scope>
    <source>
        <strain evidence="2">PI 553951</strain>
    </source>
</reference>
<dbReference type="PANTHER" id="PTHR31431:SF1">
    <property type="entry name" value="NUCLEOPORIN NUP188"/>
    <property type="match status" value="1"/>
</dbReference>
<dbReference type="GO" id="GO:0017056">
    <property type="term" value="F:structural constituent of nuclear pore"/>
    <property type="evidence" value="ECO:0007669"/>
    <property type="project" value="InterPro"/>
</dbReference>
<proteinExistence type="predicted"/>
<feature type="transmembrane region" description="Helical" evidence="1">
    <location>
        <begin position="848"/>
        <end position="874"/>
    </location>
</feature>
<dbReference type="PANTHER" id="PTHR31431">
    <property type="entry name" value="NUCLEOPORIN NUP188 HOMOLOG"/>
    <property type="match status" value="1"/>
</dbReference>
<dbReference type="InterPro" id="IPR044840">
    <property type="entry name" value="Nup188"/>
</dbReference>
<feature type="transmembrane region" description="Helical" evidence="1">
    <location>
        <begin position="886"/>
        <end position="908"/>
    </location>
</feature>
<evidence type="ECO:0008006" key="4">
    <source>
        <dbReference type="Google" id="ProtNLM"/>
    </source>
</evidence>
<keyword evidence="1" id="KW-1133">Transmembrane helix</keyword>
<dbReference type="Proteomes" id="UP001457282">
    <property type="component" value="Unassembled WGS sequence"/>
</dbReference>
<gene>
    <name evidence="2" type="ORF">M0R45_007356</name>
</gene>